<keyword evidence="4 6" id="KW-0472">Membrane</keyword>
<evidence type="ECO:0000256" key="4">
    <source>
        <dbReference type="ARBA" id="ARBA00023136"/>
    </source>
</evidence>
<keyword evidence="3 6" id="KW-1133">Transmembrane helix</keyword>
<feature type="transmembrane region" description="Helical" evidence="6">
    <location>
        <begin position="143"/>
        <end position="171"/>
    </location>
</feature>
<dbReference type="PANTHER" id="PTHR31323">
    <property type="entry name" value="MECHANOSENSITIVE ION CHANNEL PROTEIN MSY2"/>
    <property type="match status" value="1"/>
</dbReference>
<comment type="caution">
    <text evidence="8">The sequence shown here is derived from an EMBL/GenBank/DDBJ whole genome shotgun (WGS) entry which is preliminary data.</text>
</comment>
<accession>A0ABQ7I1P0</accession>
<feature type="transmembrane region" description="Helical" evidence="6">
    <location>
        <begin position="476"/>
        <end position="492"/>
    </location>
</feature>
<sequence>MSDNDKAKDKVDDGKNKENESNIKNKEKLNESDRISKKEDLNDKEQSTKTNKETKEENESKEQEEETEEEEEEIKATVDVIQDIMDNEEDANRAHLEQLEGPKKFTKKRKPVKPLKFSFGNMDLFLHTKYVHVNPTIRYSIELFLVSILFMVWPVILVIIHPPIGGIINILSDSSVTKETSFFKENLFFTLSYMTFTIVSLITDKILYISAIALKAFEIKIEGIAAEFLQILQDSRTPLRNSIVSIIIWVLSNKILKKYEFFAKHLDIHHIIMTFVFWYGILSIILFCERFIMNIFTSEIRRSSFRGRIWDTNYKTFIIKKFYMVSEAHDYGRHEEAGVIKNTKMDYDTGFFLRYNDLDLSTAEAAKGLAESVFGYLEIIELEYELIQYIFPDNPEEIQNYLHGSKIKDEDREDTPISFELFENRCVELQQERVDIARSLYDRDNLLRKLDYILVSGCFFFGIMILFFLFDFDYKIYIASVGPAIFGFGWIFQDTIKDLYSCFVFHLFSHPYDCGDWVVINGQTLLVSRIDLMYTTFMNELGRVAYIPNTAMFSSKIDNIRRSDIQSHEIEMLVDHSTTLNQIDRFKEKMRKFLLEHTKEFTGKIIIEKAEMAGALIKITMIIEHNSNFQEINLKIKRRDMLIEAIEKILSKAGITHEPAIVVNE</sequence>
<dbReference type="EMBL" id="SBIQ01000016">
    <property type="protein sequence ID" value="KAF7684378.1"/>
    <property type="molecule type" value="Genomic_DNA"/>
</dbReference>
<evidence type="ECO:0000256" key="1">
    <source>
        <dbReference type="ARBA" id="ARBA00004370"/>
    </source>
</evidence>
<evidence type="ECO:0000313" key="8">
    <source>
        <dbReference type="EMBL" id="KAF7684378.1"/>
    </source>
</evidence>
<feature type="transmembrane region" description="Helical" evidence="6">
    <location>
        <begin position="238"/>
        <end position="256"/>
    </location>
</feature>
<evidence type="ECO:0000256" key="3">
    <source>
        <dbReference type="ARBA" id="ARBA00022989"/>
    </source>
</evidence>
<evidence type="ECO:0000256" key="5">
    <source>
        <dbReference type="SAM" id="MobiDB-lite"/>
    </source>
</evidence>
<feature type="compositionally biased region" description="Acidic residues" evidence="5">
    <location>
        <begin position="62"/>
        <end position="73"/>
    </location>
</feature>
<dbReference type="InterPro" id="IPR023408">
    <property type="entry name" value="MscS_beta-dom_sf"/>
</dbReference>
<reference evidence="8 9" key="1">
    <citation type="submission" date="2019-01" db="EMBL/GenBank/DDBJ databases">
        <title>Genomes sequencing and comparative genomics of infectious freshwater microsporidia, Cucumispora dikerogammari and Thelohania contejeani.</title>
        <authorList>
            <person name="Cormier A."/>
            <person name="Giraud I."/>
            <person name="Wattier R."/>
            <person name="Teixeira M."/>
            <person name="Grandjean F."/>
            <person name="Rigaud T."/>
            <person name="Cordaux R."/>
        </authorList>
    </citation>
    <scope>NUCLEOTIDE SEQUENCE [LARGE SCALE GENOMIC DNA]</scope>
    <source>
        <strain evidence="8">T1</strain>
        <tissue evidence="8">Spores</tissue>
    </source>
</reference>
<feature type="transmembrane region" description="Helical" evidence="6">
    <location>
        <begin position="268"/>
        <end position="292"/>
    </location>
</feature>
<gene>
    <name evidence="8" type="primary">msy1</name>
    <name evidence="8" type="ORF">TCON_0423</name>
</gene>
<dbReference type="InterPro" id="IPR010920">
    <property type="entry name" value="LSM_dom_sf"/>
</dbReference>
<dbReference type="PANTHER" id="PTHR31323:SF1">
    <property type="entry name" value="MECHANOSENSITIVE ION CHANNEL PROTEIN"/>
    <property type="match status" value="1"/>
</dbReference>
<name>A0ABQ7I1P0_9MICR</name>
<protein>
    <submittedName>
        <fullName evidence="8">Mechanosensitive ion channel protein Msy1</fullName>
    </submittedName>
</protein>
<dbReference type="Proteomes" id="UP001516464">
    <property type="component" value="Unassembled WGS sequence"/>
</dbReference>
<organism evidence="8 9">
    <name type="scientific">Astathelohania contejeani</name>
    <dbReference type="NCBI Taxonomy" id="164912"/>
    <lineage>
        <taxon>Eukaryota</taxon>
        <taxon>Fungi</taxon>
        <taxon>Fungi incertae sedis</taxon>
        <taxon>Microsporidia</taxon>
        <taxon>Astathelohaniidae</taxon>
        <taxon>Astathelohania</taxon>
    </lineage>
</organism>
<keyword evidence="2 6" id="KW-0812">Transmembrane</keyword>
<feature type="region of interest" description="Disordered" evidence="5">
    <location>
        <begin position="1"/>
        <end position="75"/>
    </location>
</feature>
<dbReference type="Gene3D" id="2.30.30.60">
    <property type="match status" value="1"/>
</dbReference>
<evidence type="ECO:0000313" key="9">
    <source>
        <dbReference type="Proteomes" id="UP001516464"/>
    </source>
</evidence>
<feature type="domain" description="Mechanosensitive ion channel MscS" evidence="7">
    <location>
        <begin position="495"/>
        <end position="562"/>
    </location>
</feature>
<evidence type="ECO:0000256" key="2">
    <source>
        <dbReference type="ARBA" id="ARBA00022692"/>
    </source>
</evidence>
<dbReference type="SUPFAM" id="SSF50182">
    <property type="entry name" value="Sm-like ribonucleoproteins"/>
    <property type="match status" value="1"/>
</dbReference>
<dbReference type="InterPro" id="IPR006685">
    <property type="entry name" value="MscS_channel_2nd"/>
</dbReference>
<comment type="subcellular location">
    <subcellularLocation>
        <location evidence="1">Membrane</location>
    </subcellularLocation>
</comment>
<feature type="transmembrane region" description="Helical" evidence="6">
    <location>
        <begin position="452"/>
        <end position="470"/>
    </location>
</feature>
<evidence type="ECO:0000256" key="6">
    <source>
        <dbReference type="SAM" id="Phobius"/>
    </source>
</evidence>
<feature type="compositionally biased region" description="Basic and acidic residues" evidence="5">
    <location>
        <begin position="1"/>
        <end position="61"/>
    </location>
</feature>
<keyword evidence="9" id="KW-1185">Reference proteome</keyword>
<dbReference type="Pfam" id="PF00924">
    <property type="entry name" value="MS_channel_2nd"/>
    <property type="match status" value="1"/>
</dbReference>
<evidence type="ECO:0000259" key="7">
    <source>
        <dbReference type="Pfam" id="PF00924"/>
    </source>
</evidence>
<proteinExistence type="predicted"/>
<feature type="transmembrane region" description="Helical" evidence="6">
    <location>
        <begin position="191"/>
        <end position="217"/>
    </location>
</feature>